<dbReference type="Gene3D" id="3.80.10.10">
    <property type="entry name" value="Ribonuclease Inhibitor"/>
    <property type="match status" value="2"/>
</dbReference>
<evidence type="ECO:0000256" key="3">
    <source>
        <dbReference type="ARBA" id="ARBA00022737"/>
    </source>
</evidence>
<evidence type="ECO:0000256" key="1">
    <source>
        <dbReference type="ARBA" id="ARBA00022468"/>
    </source>
</evidence>
<dbReference type="PANTHER" id="PTHR24113">
    <property type="entry name" value="RAN GTPASE-ACTIVATING PROTEIN 1"/>
    <property type="match status" value="1"/>
</dbReference>
<organism evidence="4">
    <name type="scientific">Chromera velia CCMP2878</name>
    <dbReference type="NCBI Taxonomy" id="1169474"/>
    <lineage>
        <taxon>Eukaryota</taxon>
        <taxon>Sar</taxon>
        <taxon>Alveolata</taxon>
        <taxon>Colpodellida</taxon>
        <taxon>Chromeraceae</taxon>
        <taxon>Chromera</taxon>
    </lineage>
</organism>
<protein>
    <submittedName>
        <fullName evidence="4">Uncharacterized protein</fullName>
    </submittedName>
</protein>
<accession>A0A0G4GQW0</accession>
<dbReference type="PROSITE" id="PS51450">
    <property type="entry name" value="LRR"/>
    <property type="match status" value="1"/>
</dbReference>
<dbReference type="EMBL" id="CDMZ01001453">
    <property type="protein sequence ID" value="CEM32837.1"/>
    <property type="molecule type" value="Genomic_DNA"/>
</dbReference>
<dbReference type="GO" id="GO:0048471">
    <property type="term" value="C:perinuclear region of cytoplasm"/>
    <property type="evidence" value="ECO:0007669"/>
    <property type="project" value="TreeGrafter"/>
</dbReference>
<dbReference type="InterPro" id="IPR032675">
    <property type="entry name" value="LRR_dom_sf"/>
</dbReference>
<proteinExistence type="predicted"/>
<dbReference type="AlphaFoldDB" id="A0A0G4GQW0"/>
<dbReference type="GO" id="GO:0005096">
    <property type="term" value="F:GTPase activator activity"/>
    <property type="evidence" value="ECO:0007669"/>
    <property type="project" value="UniProtKB-KW"/>
</dbReference>
<reference evidence="4" key="1">
    <citation type="submission" date="2014-11" db="EMBL/GenBank/DDBJ databases">
        <authorList>
            <person name="Otto D Thomas"/>
            <person name="Naeem Raeece"/>
        </authorList>
    </citation>
    <scope>NUCLEOTIDE SEQUENCE</scope>
</reference>
<dbReference type="PANTHER" id="PTHR24113:SF12">
    <property type="entry name" value="RAN GTPASE-ACTIVATING PROTEIN 1"/>
    <property type="match status" value="1"/>
</dbReference>
<name>A0A0G4GQW0_9ALVE</name>
<dbReference type="GO" id="GO:0005829">
    <property type="term" value="C:cytosol"/>
    <property type="evidence" value="ECO:0007669"/>
    <property type="project" value="TreeGrafter"/>
</dbReference>
<dbReference type="SUPFAM" id="SSF52047">
    <property type="entry name" value="RNI-like"/>
    <property type="match status" value="1"/>
</dbReference>
<keyword evidence="1" id="KW-0343">GTPase activation</keyword>
<dbReference type="SMART" id="SM00368">
    <property type="entry name" value="LRR_RI"/>
    <property type="match status" value="6"/>
</dbReference>
<gene>
    <name evidence="4" type="ORF">Cvel_22972</name>
</gene>
<dbReference type="InterPro" id="IPR001611">
    <property type="entry name" value="Leu-rich_rpt"/>
</dbReference>
<dbReference type="GO" id="GO:0005634">
    <property type="term" value="C:nucleus"/>
    <property type="evidence" value="ECO:0007669"/>
    <property type="project" value="TreeGrafter"/>
</dbReference>
<dbReference type="VEuPathDB" id="CryptoDB:Cvel_22972"/>
<dbReference type="GO" id="GO:0031267">
    <property type="term" value="F:small GTPase binding"/>
    <property type="evidence" value="ECO:0007669"/>
    <property type="project" value="TreeGrafter"/>
</dbReference>
<dbReference type="Pfam" id="PF13516">
    <property type="entry name" value="LRR_6"/>
    <property type="match status" value="2"/>
</dbReference>
<dbReference type="PhylomeDB" id="A0A0G4GQW0"/>
<evidence type="ECO:0000313" key="4">
    <source>
        <dbReference type="EMBL" id="CEM32837.1"/>
    </source>
</evidence>
<keyword evidence="2" id="KW-0433">Leucine-rich repeat</keyword>
<dbReference type="InterPro" id="IPR027038">
    <property type="entry name" value="RanGap"/>
</dbReference>
<dbReference type="GO" id="GO:0006913">
    <property type="term" value="P:nucleocytoplasmic transport"/>
    <property type="evidence" value="ECO:0007669"/>
    <property type="project" value="TreeGrafter"/>
</dbReference>
<keyword evidence="3" id="KW-0677">Repeat</keyword>
<evidence type="ECO:0000256" key="2">
    <source>
        <dbReference type="ARBA" id="ARBA00022614"/>
    </source>
</evidence>
<sequence>MDLRVEWRVGDDEWEFLRLLGEGIETGRLGFLRKVEIDLGAQYLHNVFLYRNDSGFLEAKRTFLTALGGVGRLCVLSELRLRGFHLTEVDVGLIAEALKGGCLSRLRVFQLTKNNAFGRESLETLMSAVVENEGGMPFLEELVLKDTMVGGGVGPLCMALMHGKLPRLAKMDFRNSELIDEGLRGLAEAVRGGWLTGMISLLLSANRRVSVVAWGEFLQAITDSQKGLPKLKFLELSDTHAHRAGAGGRLAAVLRSGKLPSLQSLYPEHSVLKHRLCLVNVQEELGLIAEDVRRVRLPPRLESVCYSFPFPRGLRNGDLNLDALISAIAESERGLPSCVTGLRLWGGRVGEEALASLAASRGVFSEGKLSNLKELDLSACEIDDKKLKRLAEVFTAHGCPKLTHLNLSRNRISIDGFSAFLDILRPGCLPNLFSLVLFQQEQEEGHLQRRELDLDASEALKDRARSEKKIPNWTNIDPFA</sequence>